<dbReference type="HOGENOM" id="CLU_012712_2_0_1"/>
<evidence type="ECO:0000313" key="5">
    <source>
        <dbReference type="Proteomes" id="UP000015104"/>
    </source>
</evidence>
<organism evidence="4 5">
    <name type="scientific">Tetranychus urticae</name>
    <name type="common">Two-spotted spider mite</name>
    <dbReference type="NCBI Taxonomy" id="32264"/>
    <lineage>
        <taxon>Eukaryota</taxon>
        <taxon>Metazoa</taxon>
        <taxon>Ecdysozoa</taxon>
        <taxon>Arthropoda</taxon>
        <taxon>Chelicerata</taxon>
        <taxon>Arachnida</taxon>
        <taxon>Acari</taxon>
        <taxon>Acariformes</taxon>
        <taxon>Trombidiformes</taxon>
        <taxon>Prostigmata</taxon>
        <taxon>Eleutherengona</taxon>
        <taxon>Raphignathae</taxon>
        <taxon>Tetranychoidea</taxon>
        <taxon>Tetranychidae</taxon>
        <taxon>Tetranychus</taxon>
    </lineage>
</organism>
<protein>
    <recommendedName>
        <fullName evidence="6">Aminoglycoside phosphotransferase domain-containing protein</fullName>
    </recommendedName>
</protein>
<keyword evidence="1" id="KW-0443">Lipid metabolism</keyword>
<evidence type="ECO:0008006" key="6">
    <source>
        <dbReference type="Google" id="ProtNLM"/>
    </source>
</evidence>
<dbReference type="SUPFAM" id="SSF56112">
    <property type="entry name" value="Protein kinase-like (PK-like)"/>
    <property type="match status" value="1"/>
</dbReference>
<dbReference type="EMBL" id="CAEY01001889">
    <property type="status" value="NOT_ANNOTATED_CDS"/>
    <property type="molecule type" value="Genomic_DNA"/>
</dbReference>
<dbReference type="Pfam" id="PF01633">
    <property type="entry name" value="Choline_kinase"/>
    <property type="match status" value="1"/>
</dbReference>
<dbReference type="GO" id="GO:0005737">
    <property type="term" value="C:cytoplasm"/>
    <property type="evidence" value="ECO:0007669"/>
    <property type="project" value="TreeGrafter"/>
</dbReference>
<keyword evidence="2" id="KW-1208">Phospholipid metabolism</keyword>
<proteinExistence type="inferred from homology"/>
<keyword evidence="1" id="KW-0594">Phospholipid biosynthesis</keyword>
<dbReference type="GeneID" id="107361602"/>
<dbReference type="PANTHER" id="PTHR22603">
    <property type="entry name" value="CHOLINE/ETHANOALAMINE KINASE"/>
    <property type="match status" value="1"/>
</dbReference>
<evidence type="ECO:0000313" key="4">
    <source>
        <dbReference type="EnsemblMetazoa" id="tetur07g03850.1"/>
    </source>
</evidence>
<accession>T1K966</accession>
<dbReference type="Proteomes" id="UP000015104">
    <property type="component" value="Unassembled WGS sequence"/>
</dbReference>
<evidence type="ECO:0000256" key="1">
    <source>
        <dbReference type="ARBA" id="ARBA00023209"/>
    </source>
</evidence>
<name>T1K966_TETUR</name>
<comment type="similarity">
    <text evidence="3">Belongs to the choline/ethanolamine kinase family.</text>
</comment>
<dbReference type="OrthoDB" id="6516455at2759"/>
<dbReference type="OMA" id="MFLCENA"/>
<evidence type="ECO:0000256" key="2">
    <source>
        <dbReference type="ARBA" id="ARBA00023264"/>
    </source>
</evidence>
<keyword evidence="1" id="KW-0444">Lipid biosynthesis</keyword>
<dbReference type="KEGG" id="tut:107361602"/>
<dbReference type="InterPro" id="IPR011009">
    <property type="entry name" value="Kinase-like_dom_sf"/>
</dbReference>
<dbReference type="EMBL" id="CAEY01001890">
    <property type="status" value="NOT_ANNOTATED_CDS"/>
    <property type="molecule type" value="Genomic_DNA"/>
</dbReference>
<keyword evidence="5" id="KW-1185">Reference proteome</keyword>
<dbReference type="EnsemblMetazoa" id="tetur07g03850.1">
    <property type="protein sequence ID" value="tetur07g03850.1"/>
    <property type="gene ID" value="tetur07g03850"/>
</dbReference>
<reference evidence="5" key="1">
    <citation type="submission" date="2011-08" db="EMBL/GenBank/DDBJ databases">
        <authorList>
            <person name="Rombauts S."/>
        </authorList>
    </citation>
    <scope>NUCLEOTIDE SEQUENCE</scope>
    <source>
        <strain evidence="5">London</strain>
    </source>
</reference>
<dbReference type="GO" id="GO:0006646">
    <property type="term" value="P:phosphatidylethanolamine biosynthetic process"/>
    <property type="evidence" value="ECO:0007669"/>
    <property type="project" value="TreeGrafter"/>
</dbReference>
<evidence type="ECO:0000256" key="3">
    <source>
        <dbReference type="ARBA" id="ARBA00038211"/>
    </source>
</evidence>
<dbReference type="Gene3D" id="3.30.200.20">
    <property type="entry name" value="Phosphorylase Kinase, domain 1"/>
    <property type="match status" value="1"/>
</dbReference>
<dbReference type="STRING" id="32264.T1K966"/>
<dbReference type="eggNOG" id="KOG2686">
    <property type="taxonomic scope" value="Eukaryota"/>
</dbReference>
<dbReference type="PANTHER" id="PTHR22603:SF93">
    <property type="entry name" value="RE24176P"/>
    <property type="match status" value="1"/>
</dbReference>
<dbReference type="Gene3D" id="3.90.1200.10">
    <property type="match status" value="1"/>
</dbReference>
<sequence>MAAFSDSDDSVSKSIRQHIFKLCSEFLSSAWSNPENITIQRLTGGRSNRIYRCKTSARDSANEVIFRFYGSDFLEGTEESKRSRTKETLISYIISEKRLGPHLIGIFDGGRIEEYIQSTIPTREQYEGQLMFKALAYKLATIHSLRLPFSHRVQLDLTAMVSGLTKSTALAAYLNGSKVNAFSEKLLNFNYAEELDLLIPLFTQIPSKIVFCHQDLNRLNILIRTRNSDDSYRGQSSSTLKEAASKIMLIDYECAGYSYRWADFVTFFSEICSNRWQEKKQFSFSDYPGPDRRTYFIKHYLSTLNELQLLEMADLDAEFSKLMKEIDFGGMILNLVNALWRLNHPKIDSDSMLFLWEEANFRLDLYLGLKEYFLNNYNNY</sequence>
<dbReference type="GO" id="GO:0004305">
    <property type="term" value="F:ethanolamine kinase activity"/>
    <property type="evidence" value="ECO:0007669"/>
    <property type="project" value="TreeGrafter"/>
</dbReference>
<dbReference type="RefSeq" id="XP_015783923.2">
    <property type="nucleotide sequence ID" value="XM_015928437.2"/>
</dbReference>
<dbReference type="AlphaFoldDB" id="T1K966"/>
<reference evidence="4" key="2">
    <citation type="submission" date="2015-06" db="UniProtKB">
        <authorList>
            <consortium name="EnsemblMetazoa"/>
        </authorList>
    </citation>
    <scope>IDENTIFICATION</scope>
</reference>
<dbReference type="GO" id="GO:0004103">
    <property type="term" value="F:choline kinase activity"/>
    <property type="evidence" value="ECO:0007669"/>
    <property type="project" value="TreeGrafter"/>
</dbReference>